<proteinExistence type="predicted"/>
<evidence type="ECO:0000313" key="2">
    <source>
        <dbReference type="EnsemblMetazoa" id="XP_014239943.1"/>
    </source>
</evidence>
<dbReference type="OMA" id="CEASENE"/>
<dbReference type="PANTHER" id="PTHR21683:SF3">
    <property type="entry name" value="CILIA AND FLAGELLA ASSOCIATED PROTEIN 100"/>
    <property type="match status" value="1"/>
</dbReference>
<dbReference type="GeneID" id="106661203"/>
<feature type="compositionally biased region" description="Polar residues" evidence="1">
    <location>
        <begin position="788"/>
        <end position="805"/>
    </location>
</feature>
<dbReference type="OrthoDB" id="10264063at2759"/>
<dbReference type="RefSeq" id="XP_014239943.1">
    <property type="nucleotide sequence ID" value="XM_014384457.2"/>
</dbReference>
<feature type="region of interest" description="Disordered" evidence="1">
    <location>
        <begin position="761"/>
        <end position="842"/>
    </location>
</feature>
<dbReference type="PANTHER" id="PTHR21683">
    <property type="entry name" value="COILED-COIL DOMAIN-CONTAINING PROTEIN 42 LIKE-2-LIKE-RELATED"/>
    <property type="match status" value="1"/>
</dbReference>
<dbReference type="AlphaFoldDB" id="A0A8I6R7L3"/>
<feature type="compositionally biased region" description="Polar residues" evidence="1">
    <location>
        <begin position="763"/>
        <end position="778"/>
    </location>
</feature>
<dbReference type="Proteomes" id="UP000494040">
    <property type="component" value="Unassembled WGS sequence"/>
</dbReference>
<keyword evidence="3" id="KW-1185">Reference proteome</keyword>
<accession>A0A8I6R7L3</accession>
<evidence type="ECO:0000256" key="1">
    <source>
        <dbReference type="SAM" id="MobiDB-lite"/>
    </source>
</evidence>
<evidence type="ECO:0000313" key="3">
    <source>
        <dbReference type="Proteomes" id="UP000494040"/>
    </source>
</evidence>
<name>A0A8I6R7L3_CIMLE</name>
<protein>
    <submittedName>
        <fullName evidence="2">Uncharacterized protein</fullName>
    </submittedName>
</protein>
<reference evidence="2" key="1">
    <citation type="submission" date="2022-01" db="UniProtKB">
        <authorList>
            <consortium name="EnsemblMetazoa"/>
        </authorList>
    </citation>
    <scope>IDENTIFICATION</scope>
</reference>
<dbReference type="InterPro" id="IPR051147">
    <property type="entry name" value="CFAP_domain-containing"/>
</dbReference>
<sequence>MAATPNKNDEDAIDNTTAKMAQVDKLCSALEHKEELISYIKKQLNIKKPRPKLKVPTIHDIIQHTRNSNFSTVKYFTTGRPISNFRDLSKEPCPFGIDNSQNFLSNISFKPPRIAQNRPKHAYRNDYKKNDILNRVHIPDKNIVIPPSKLDNNSEYFSLVKGRPIKEKFDKRHFAVNHRRCFFKKLCAGFLEDEIKKQEEHHIRDLWRLYTIREELDKIIQSFENYLTDDHQESVKIIEESQQIAHLKDEKTQEVKRSSGYLNAIKCTLYKMEEQLTYRKYCKEAIYNISPTHWQEEFERSKEAYKPKAQEMAEDVFEHYQEFLNYTPEEDKFLDKLVNDLITDIVNLGPPAIYFQHPWEVDMVFKEFELQNLHAAKHLADVGHIQKDLKGLLKHVKEYYKIEFMCLQEKIKDLEAGILYQKERSLELEAIARQLTQTVYKDVVSADHILETQGLVHNMYDEIIGEEETKLSYVEMMERVETEIVNVWKEAHEMPRYLYEEYEEKIKNRTKAETYAALEAKRRERRIVLTVSRLHRSYMPPHKTLFKKLLPRSDPPPMIKRFERMKLLRRMKELEIRERKKKALTRGELWDEEHIEEKEEEEGKKISEVSKTLHEEEKIEESFEDRDKIERDLFSLTSDESITKKENVLIGPKIVSCYKKQPRIHKPHEELIKVQPKIAIAKHSIPDIIEKFRAHEEDIFMQKFDSRLSEPDEALPMFKGYNYNFDRVIDLHKSLVHRIAMYKRYSAECEEEEMRTYEDVFHGTSSRNVEQDLTTRPNEPSAPIAGSALSSQLSNTSIKSVQSSHGLDDKPSMSTKYDGLSPNRNLQPLKPQNDSQHFSRKS</sequence>
<dbReference type="KEGG" id="clec:106661203"/>
<feature type="compositionally biased region" description="Polar residues" evidence="1">
    <location>
        <begin position="822"/>
        <end position="836"/>
    </location>
</feature>
<organism evidence="2 3">
    <name type="scientific">Cimex lectularius</name>
    <name type="common">Bed bug</name>
    <name type="synonym">Acanthia lectularia</name>
    <dbReference type="NCBI Taxonomy" id="79782"/>
    <lineage>
        <taxon>Eukaryota</taxon>
        <taxon>Metazoa</taxon>
        <taxon>Ecdysozoa</taxon>
        <taxon>Arthropoda</taxon>
        <taxon>Hexapoda</taxon>
        <taxon>Insecta</taxon>
        <taxon>Pterygota</taxon>
        <taxon>Neoptera</taxon>
        <taxon>Paraneoptera</taxon>
        <taxon>Hemiptera</taxon>
        <taxon>Heteroptera</taxon>
        <taxon>Panheteroptera</taxon>
        <taxon>Cimicomorpha</taxon>
        <taxon>Cimicidae</taxon>
        <taxon>Cimex</taxon>
    </lineage>
</organism>
<dbReference type="EnsemblMetazoa" id="XM_014384457.2">
    <property type="protein sequence ID" value="XP_014239943.1"/>
    <property type="gene ID" value="LOC106661203"/>
</dbReference>